<dbReference type="HOGENOM" id="CLU_2344490_0_0_0"/>
<dbReference type="AlphaFoldDB" id="F7YVX2"/>
<evidence type="ECO:0008006" key="3">
    <source>
        <dbReference type="Google" id="ProtNLM"/>
    </source>
</evidence>
<proteinExistence type="predicted"/>
<dbReference type="KEGG" id="tta:Theth_1750"/>
<dbReference type="Proteomes" id="UP000006804">
    <property type="component" value="Chromosome"/>
</dbReference>
<keyword evidence="2" id="KW-1185">Reference proteome</keyword>
<accession>F7YVX2</accession>
<name>F7YVX2_9THEM</name>
<dbReference type="PATRIC" id="fig|688269.3.peg.1802"/>
<gene>
    <name evidence="1" type="ORF">Theth_1750</name>
</gene>
<dbReference type="OrthoDB" id="47537at2"/>
<dbReference type="EMBL" id="CP002351">
    <property type="protein sequence ID" value="AEH51794.1"/>
    <property type="molecule type" value="Genomic_DNA"/>
</dbReference>
<protein>
    <recommendedName>
        <fullName evidence="3">MoaD family protein</fullName>
    </recommendedName>
</protein>
<sequence length="97" mass="10704">MKIKFGNLADIMVGIKEIEVEGKSLTEIFDNLSKIVGKRVSLKIDTKEENVYLVVEENGKTRKNWVVALYNGINVLDIDPNAVQNGELVVFVPVSGG</sequence>
<reference evidence="1 2" key="1">
    <citation type="submission" date="2010-11" db="EMBL/GenBank/DDBJ databases">
        <title>The complete genome of Thermotoga thermarum DSM 5069.</title>
        <authorList>
            <consortium name="US DOE Joint Genome Institute (JGI-PGF)"/>
            <person name="Lucas S."/>
            <person name="Copeland A."/>
            <person name="Lapidus A."/>
            <person name="Bruce D."/>
            <person name="Goodwin L."/>
            <person name="Pitluck S."/>
            <person name="Kyrpides N."/>
            <person name="Mavromatis K."/>
            <person name="Ivanova N."/>
            <person name="Zeytun A."/>
            <person name="Brettin T."/>
            <person name="Detter J.C."/>
            <person name="Tapia R."/>
            <person name="Han C."/>
            <person name="Land M."/>
            <person name="Hauser L."/>
            <person name="Markowitz V."/>
            <person name="Cheng J.-F."/>
            <person name="Hugenholtz P."/>
            <person name="Woyke T."/>
            <person name="Wu D."/>
            <person name="Spring S."/>
            <person name="Schroeder M."/>
            <person name="Brambilla E."/>
            <person name="Klenk H.-P."/>
            <person name="Eisen J.A."/>
        </authorList>
    </citation>
    <scope>NUCLEOTIDE SEQUENCE [LARGE SCALE GENOMIC DNA]</scope>
    <source>
        <strain evidence="1 2">DSM 5069</strain>
    </source>
</reference>
<organism evidence="1 2">
    <name type="scientific">Pseudothermotoga thermarum DSM 5069</name>
    <dbReference type="NCBI Taxonomy" id="688269"/>
    <lineage>
        <taxon>Bacteria</taxon>
        <taxon>Thermotogati</taxon>
        <taxon>Thermotogota</taxon>
        <taxon>Thermotogae</taxon>
        <taxon>Thermotogales</taxon>
        <taxon>Thermotogaceae</taxon>
        <taxon>Pseudothermotoga</taxon>
    </lineage>
</organism>
<evidence type="ECO:0000313" key="2">
    <source>
        <dbReference type="Proteomes" id="UP000006804"/>
    </source>
</evidence>
<evidence type="ECO:0000313" key="1">
    <source>
        <dbReference type="EMBL" id="AEH51794.1"/>
    </source>
</evidence>
<dbReference type="RefSeq" id="WP_013933002.1">
    <property type="nucleotide sequence ID" value="NC_015707.1"/>
</dbReference>
<dbReference type="STRING" id="688269.Theth_1750"/>